<name>A0AAV9ZZ30_9AGAR</name>
<keyword evidence="2" id="KW-1185">Reference proteome</keyword>
<dbReference type="Proteomes" id="UP001362999">
    <property type="component" value="Unassembled WGS sequence"/>
</dbReference>
<protein>
    <submittedName>
        <fullName evidence="1">Uncharacterized protein</fullName>
    </submittedName>
</protein>
<gene>
    <name evidence="1" type="ORF">R3P38DRAFT_2799831</name>
</gene>
<proteinExistence type="predicted"/>
<sequence length="223" mass="24739">MDTRGVGENSGVIGVSLRPEEFSTNLVQYTQACCSSSPEASRLVFTPQWQLTPISTLHSLDLISPLHPGVTTLNLIRSITRNGTDDSVGGPGQRQYLPLARSHLSHFDLYCDPLNAEPIFKFHPDNLIKFVFIFGTMATSNLNTTLSSALARVLVNVGLTSSGWVDFVQHVAAVSRLCHYTTDTETMLLRTQLPVYFKFNASVTRVRLLAVMLISTRYKHRVV</sequence>
<organism evidence="1 2">
    <name type="scientific">Favolaschia claudopus</name>
    <dbReference type="NCBI Taxonomy" id="2862362"/>
    <lineage>
        <taxon>Eukaryota</taxon>
        <taxon>Fungi</taxon>
        <taxon>Dikarya</taxon>
        <taxon>Basidiomycota</taxon>
        <taxon>Agaricomycotina</taxon>
        <taxon>Agaricomycetes</taxon>
        <taxon>Agaricomycetidae</taxon>
        <taxon>Agaricales</taxon>
        <taxon>Marasmiineae</taxon>
        <taxon>Mycenaceae</taxon>
        <taxon>Favolaschia</taxon>
    </lineage>
</organism>
<evidence type="ECO:0000313" key="2">
    <source>
        <dbReference type="Proteomes" id="UP001362999"/>
    </source>
</evidence>
<evidence type="ECO:0000313" key="1">
    <source>
        <dbReference type="EMBL" id="KAK6996504.1"/>
    </source>
</evidence>
<reference evidence="1 2" key="1">
    <citation type="journal article" date="2024" name="J Genomics">
        <title>Draft genome sequencing and assembly of Favolaschia claudopus CIRM-BRFM 2984 isolated from oak limbs.</title>
        <authorList>
            <person name="Navarro D."/>
            <person name="Drula E."/>
            <person name="Chaduli D."/>
            <person name="Cazenave R."/>
            <person name="Ahrendt S."/>
            <person name="Wang J."/>
            <person name="Lipzen A."/>
            <person name="Daum C."/>
            <person name="Barry K."/>
            <person name="Grigoriev I.V."/>
            <person name="Favel A."/>
            <person name="Rosso M.N."/>
            <person name="Martin F."/>
        </authorList>
    </citation>
    <scope>NUCLEOTIDE SEQUENCE [LARGE SCALE GENOMIC DNA]</scope>
    <source>
        <strain evidence="1 2">CIRM-BRFM 2984</strain>
    </source>
</reference>
<accession>A0AAV9ZZ30</accession>
<comment type="caution">
    <text evidence="1">The sequence shown here is derived from an EMBL/GenBank/DDBJ whole genome shotgun (WGS) entry which is preliminary data.</text>
</comment>
<dbReference type="AlphaFoldDB" id="A0AAV9ZZ30"/>
<dbReference type="EMBL" id="JAWWNJ010000097">
    <property type="protein sequence ID" value="KAK6996504.1"/>
    <property type="molecule type" value="Genomic_DNA"/>
</dbReference>